<dbReference type="Proteomes" id="UP000314294">
    <property type="component" value="Unassembled WGS sequence"/>
</dbReference>
<reference evidence="1 2" key="1">
    <citation type="submission" date="2019-03" db="EMBL/GenBank/DDBJ databases">
        <title>First draft genome of Liparis tanakae, snailfish: a comprehensive survey of snailfish specific genes.</title>
        <authorList>
            <person name="Kim W."/>
            <person name="Song I."/>
            <person name="Jeong J.-H."/>
            <person name="Kim D."/>
            <person name="Kim S."/>
            <person name="Ryu S."/>
            <person name="Song J.Y."/>
            <person name="Lee S.K."/>
        </authorList>
    </citation>
    <scope>NUCLEOTIDE SEQUENCE [LARGE SCALE GENOMIC DNA]</scope>
    <source>
        <tissue evidence="1">Muscle</tissue>
    </source>
</reference>
<evidence type="ECO:0000313" key="1">
    <source>
        <dbReference type="EMBL" id="TNN55555.1"/>
    </source>
</evidence>
<organism evidence="1 2">
    <name type="scientific">Liparis tanakae</name>
    <name type="common">Tanaka's snailfish</name>
    <dbReference type="NCBI Taxonomy" id="230148"/>
    <lineage>
        <taxon>Eukaryota</taxon>
        <taxon>Metazoa</taxon>
        <taxon>Chordata</taxon>
        <taxon>Craniata</taxon>
        <taxon>Vertebrata</taxon>
        <taxon>Euteleostomi</taxon>
        <taxon>Actinopterygii</taxon>
        <taxon>Neopterygii</taxon>
        <taxon>Teleostei</taxon>
        <taxon>Neoteleostei</taxon>
        <taxon>Acanthomorphata</taxon>
        <taxon>Eupercaria</taxon>
        <taxon>Perciformes</taxon>
        <taxon>Cottioidei</taxon>
        <taxon>Cottales</taxon>
        <taxon>Liparidae</taxon>
        <taxon>Liparis</taxon>
    </lineage>
</organism>
<evidence type="ECO:0000313" key="2">
    <source>
        <dbReference type="Proteomes" id="UP000314294"/>
    </source>
</evidence>
<dbReference type="EMBL" id="SRLO01000452">
    <property type="protein sequence ID" value="TNN55555.1"/>
    <property type="molecule type" value="Genomic_DNA"/>
</dbReference>
<dbReference type="AlphaFoldDB" id="A0A4Z2GR29"/>
<comment type="caution">
    <text evidence="1">The sequence shown here is derived from an EMBL/GenBank/DDBJ whole genome shotgun (WGS) entry which is preliminary data.</text>
</comment>
<gene>
    <name evidence="1" type="ORF">EYF80_034213</name>
</gene>
<proteinExistence type="predicted"/>
<sequence length="86" mass="9076">MPGRQVLLEASGQKCAGWRGVVKPLALEPYMALPASELTAERGALPQQRQRASISRGPAEGCSDGGLHSLSLLNLNSCLFSAVTQQ</sequence>
<name>A0A4Z2GR29_9TELE</name>
<keyword evidence="2" id="KW-1185">Reference proteome</keyword>
<accession>A0A4Z2GR29</accession>
<protein>
    <submittedName>
        <fullName evidence="1">Uncharacterized protein</fullName>
    </submittedName>
</protein>